<proteinExistence type="predicted"/>
<feature type="region of interest" description="Disordered" evidence="1">
    <location>
        <begin position="1"/>
        <end position="24"/>
    </location>
</feature>
<gene>
    <name evidence="2" type="ORF">GGD50_005236</name>
</gene>
<name>A0A7W9D455_9HYPH</name>
<reference evidence="2 3" key="1">
    <citation type="submission" date="2020-08" db="EMBL/GenBank/DDBJ databases">
        <title>Genomic Encyclopedia of Type Strains, Phase IV (KMG-V): Genome sequencing to study the core and pangenomes of soil and plant-associated prokaryotes.</title>
        <authorList>
            <person name="Whitman W."/>
        </authorList>
    </citation>
    <scope>NUCLEOTIDE SEQUENCE [LARGE SCALE GENOMIC DNA]</scope>
    <source>
        <strain evidence="2 3">SEMIA 4064</strain>
    </source>
</reference>
<accession>A0A7W9D455</accession>
<dbReference type="EMBL" id="JACHBI010000013">
    <property type="protein sequence ID" value="MBB5576591.1"/>
    <property type="molecule type" value="Genomic_DNA"/>
</dbReference>
<comment type="caution">
    <text evidence="2">The sequence shown here is derived from an EMBL/GenBank/DDBJ whole genome shotgun (WGS) entry which is preliminary data.</text>
</comment>
<evidence type="ECO:0000313" key="2">
    <source>
        <dbReference type="EMBL" id="MBB5576591.1"/>
    </source>
</evidence>
<dbReference type="AlphaFoldDB" id="A0A7W9D455"/>
<keyword evidence="3" id="KW-1185">Reference proteome</keyword>
<dbReference type="RefSeq" id="WP_183939891.1">
    <property type="nucleotide sequence ID" value="NZ_JACHBI010000013.1"/>
</dbReference>
<organism evidence="2 3">
    <name type="scientific">Rhizobium paranaense</name>
    <dbReference type="NCBI Taxonomy" id="1650438"/>
    <lineage>
        <taxon>Bacteria</taxon>
        <taxon>Pseudomonadati</taxon>
        <taxon>Pseudomonadota</taxon>
        <taxon>Alphaproteobacteria</taxon>
        <taxon>Hyphomicrobiales</taxon>
        <taxon>Rhizobiaceae</taxon>
        <taxon>Rhizobium/Agrobacterium group</taxon>
        <taxon>Rhizobium</taxon>
    </lineage>
</organism>
<sequence>MQKLIRFPHQDRDQSDPPTPDTNFLVPEQLELMRLLGRNREALANPASYLEALRLSLCGNDGDASPYPANAEIGG</sequence>
<evidence type="ECO:0000256" key="1">
    <source>
        <dbReference type="SAM" id="MobiDB-lite"/>
    </source>
</evidence>
<protein>
    <submittedName>
        <fullName evidence="2">Uncharacterized protein</fullName>
    </submittedName>
</protein>
<dbReference type="Proteomes" id="UP000549882">
    <property type="component" value="Unassembled WGS sequence"/>
</dbReference>
<evidence type="ECO:0000313" key="3">
    <source>
        <dbReference type="Proteomes" id="UP000549882"/>
    </source>
</evidence>